<gene>
    <name evidence="2" type="primary">wcuO</name>
    <name evidence="2" type="synonym">KL144_00013</name>
</gene>
<dbReference type="InterPro" id="IPR055259">
    <property type="entry name" value="YkvP/CgeB_Glyco_trans-like"/>
</dbReference>
<organism evidence="2">
    <name type="scientific">Klebsiella pneumoniae</name>
    <dbReference type="NCBI Taxonomy" id="573"/>
    <lineage>
        <taxon>Bacteria</taxon>
        <taxon>Pseudomonadati</taxon>
        <taxon>Pseudomonadota</taxon>
        <taxon>Gammaproteobacteria</taxon>
        <taxon>Enterobacterales</taxon>
        <taxon>Enterobacteriaceae</taxon>
        <taxon>Klebsiella/Raoultella group</taxon>
        <taxon>Klebsiella</taxon>
        <taxon>Klebsiella pneumoniae complex</taxon>
    </lineage>
</organism>
<evidence type="ECO:0000313" key="2">
    <source>
        <dbReference type="EMBL" id="SCA96076.1"/>
    </source>
</evidence>
<protein>
    <submittedName>
        <fullName evidence="2">Glycosyltransferase</fullName>
    </submittedName>
</protein>
<dbReference type="Pfam" id="PF13524">
    <property type="entry name" value="Glyco_trans_1_2"/>
    <property type="match status" value="1"/>
</dbReference>
<dbReference type="SUPFAM" id="SSF53756">
    <property type="entry name" value="UDP-Glycosyltransferase/glycogen phosphorylase"/>
    <property type="match status" value="1"/>
</dbReference>
<name>A0A1C3SZQ1_KLEPN</name>
<dbReference type="EMBL" id="LT603720">
    <property type="protein sequence ID" value="SCA96076.1"/>
    <property type="molecule type" value="Genomic_DNA"/>
</dbReference>
<feature type="domain" description="Spore protein YkvP/CgeB glycosyl transferase-like" evidence="1">
    <location>
        <begin position="214"/>
        <end position="315"/>
    </location>
</feature>
<sequence>MKRILILSHTGNVSDFKIGSHHYANVLASKNYEVHYSGVPRTMFHRLFKRQPTGSNKLIKEVKFIPLKALFPITIKYNLFLSYLNTLYDRFFRREVYYDLILCDYPFFLPYLTKIKYGKLIYRPTDDYYTFSGDKVVHYEKLIIQMSDLVISTSSQVKESLWSRYSTEIESSKLKIEVISNGYDDSIFKKTHSVKERKNAVYVGAIDGRFDFLLLQALANKYKFIFFNIYGPYNKDYDSVIKDIVHKHANVIFHGPLEYGSIPKVLNEHKVGLLLLSKNDSNKGRSPMKLWEYLACGLNVFCPSNNVSEQLFGMGIYNYTNDEDALILFKNVYTQPSPDNDSIFNNSWQVKVERLIKITGLDVI</sequence>
<accession>A0A1C3SZQ1</accession>
<reference evidence="2" key="2">
    <citation type="submission" date="2016-08" db="EMBL/GenBank/DDBJ databases">
        <title>Klebsiella loci capsule.</title>
        <authorList>
            <person name="Holt K.E."/>
            <person name="Thomson N.R."/>
        </authorList>
    </citation>
    <scope>NUCLEOTIDE SEQUENCE</scope>
    <source>
        <strain evidence="2">INF207</strain>
    </source>
</reference>
<keyword evidence="2" id="KW-0808">Transferase</keyword>
<proteinExistence type="predicted"/>
<evidence type="ECO:0000259" key="1">
    <source>
        <dbReference type="Pfam" id="PF13524"/>
    </source>
</evidence>
<dbReference type="Gene3D" id="3.40.50.2000">
    <property type="entry name" value="Glycogen Phosphorylase B"/>
    <property type="match status" value="1"/>
</dbReference>
<reference evidence="2" key="1">
    <citation type="submission" date="2016-07" db="EMBL/GenBank/DDBJ databases">
        <authorList>
            <person name="Informatics P."/>
        </authorList>
    </citation>
    <scope>NUCLEOTIDE SEQUENCE</scope>
    <source>
        <strain evidence="2">INF207</strain>
    </source>
</reference>
<dbReference type="GO" id="GO:0016740">
    <property type="term" value="F:transferase activity"/>
    <property type="evidence" value="ECO:0007669"/>
    <property type="project" value="UniProtKB-KW"/>
</dbReference>
<dbReference type="AlphaFoldDB" id="A0A1C3SZQ1"/>